<dbReference type="InterPro" id="IPR013783">
    <property type="entry name" value="Ig-like_fold"/>
</dbReference>
<feature type="transmembrane region" description="Helical" evidence="4">
    <location>
        <begin position="54"/>
        <end position="81"/>
    </location>
</feature>
<organism evidence="7 8">
    <name type="scientific">candidate division WWE3 bacterium</name>
    <dbReference type="NCBI Taxonomy" id="2053526"/>
    <lineage>
        <taxon>Bacteria</taxon>
        <taxon>Katanobacteria</taxon>
    </lineage>
</organism>
<evidence type="ECO:0000313" key="7">
    <source>
        <dbReference type="EMBL" id="MBE7525420.1"/>
    </source>
</evidence>
<comment type="caution">
    <text evidence="7">The sequence shown here is derived from an EMBL/GenBank/DDBJ whole genome shotgun (WGS) entry which is preliminary data.</text>
</comment>
<dbReference type="NCBIfam" id="TIGR02232">
    <property type="entry name" value="myxo_disulf_rpt"/>
    <property type="match status" value="3"/>
</dbReference>
<dbReference type="InterPro" id="IPR043993">
    <property type="entry name" value="T4SS_pilin"/>
</dbReference>
<dbReference type="InterPro" id="IPR011936">
    <property type="entry name" value="Myxo_disulph_rpt"/>
</dbReference>
<keyword evidence="2" id="KW-0677">Repeat</keyword>
<gene>
    <name evidence="7" type="ORF">HS096_03480</name>
</gene>
<evidence type="ECO:0000313" key="8">
    <source>
        <dbReference type="Proteomes" id="UP000710385"/>
    </source>
</evidence>
<dbReference type="Pfam" id="PF17957">
    <property type="entry name" value="Big_7"/>
    <property type="match status" value="1"/>
</dbReference>
<feature type="chain" id="PRO_5036827412" description="IPT/TIG domain-containing protein" evidence="5">
    <location>
        <begin position="31"/>
        <end position="3787"/>
    </location>
</feature>
<dbReference type="Pfam" id="PF01833">
    <property type="entry name" value="TIG"/>
    <property type="match status" value="1"/>
</dbReference>
<keyword evidence="4" id="KW-0472">Membrane</keyword>
<dbReference type="CDD" id="cd00102">
    <property type="entry name" value="IPT"/>
    <property type="match status" value="1"/>
</dbReference>
<evidence type="ECO:0000256" key="5">
    <source>
        <dbReference type="SAM" id="SignalP"/>
    </source>
</evidence>
<keyword evidence="3" id="KW-1015">Disulfide bond</keyword>
<sequence>MMKRLLFATLIVAAAVAGSVSTSMVPPVQAQVGAGLAEVGQTVKLPDTDPRVIAARIINVALGLLAMVMVVIIVYAGFLYMTSGGSPEKTAKAIAWIRNAVIGLIIILASWAIARYVIDKLLEATGGGGGVTVGGGGGPGGGFGGAGGASAFRLISITPQGKVDTKKVIIKIVLNKPVDEQSASSPGMVTVTRMSDGATVPGTIEVTNATIRFTSTSPCPPPNNNLFCFDDDSEYRVNVSPNLQAATGQTLTCGGFAPSCEATFTTGSTVDVTPPTVSLTWPIDGQPVSADALVDVNAFASDDVAIGYVSFYDEGSWIGDDAPPGQSPGQYDAHVQWDTAGLAPGSQRILLATAYDVDSGNATSQPVTVVLRPAHCFDGVQNGGEQGIDCGGDPNDVQAYCGACAGGACTTNTNCASGVCQNGVCVEQPIITSVTPNDGAVGNYVTLKGVNFGTNGKVTFLGQANPVDAVPPQSCVAAGVNTWSPTQVVIEVPVGAENGPLRLTNNASGLSDSTNAPPNPFINDFLVNSTVRPGICAAVPGEGQPGSLFRLYGTGFGTTAAGITFGPSVLSSSSWTNERIEALIPSINVGKYAVTVSVGTETSNPVDVGVLGAYTGGPPELFTLDPSSGPVGTYVTLTGKNFGFSIGQVLFKDLASGNIALADTSFPPACSEAFWGNTSITVKVPKNFTQGSTGPILPGSYTVQVIPGAAGAPPSNALTFDVNTNPLGAGICRVDPRVGPVGTSLLVYGENFTAGPGAVTFHQNVNGTVGSWANTEISSAIPIGALTGPVTVTPSANNVASNGYNIEVRNCNEAANVCAPSEECCGDGTCRIAGQCVAGAGTAMFAWRSSTGLIPRAPRVVEECKAGEIPSPAPWSNRPGGDQACVNAAITMRFTQKLEPTTVTPPAKNFDIFECTGGGQNPCTEQTPVPLASGFPQLLSANSEQDYVRILVQGNLKTATTYEVKVKTEVKGFGPEGGTMIEDAAKCGNGYAYCFRFTTRADSAECAIGSVEVAPDPYHASDEGIKIPYGAVPIAKEDACVVLACEAYDWSWDTGLDGRASITNNQDFSQSPPRGACVQTATTILETGKDPVKVNATALGVKGSGDLFINFIPPRVINHGPDCDEACVNAAIWATFNVALDPASVHAGNVELKQCANQSCFEFTKTISIANKFVTLTAVPGTTDPRLRFIEIDPVADPVKAGDPLVPLLEPGKYYRVVLKGGFLGGIQSVNKVPMTGLNSPEGFAWTFRVKPGDAAFCEADRIDMAPTEKYEKAVGAKQGFSAHPFSQADACSETGQMLVALQGFSWSSSKTDVASLLFNGQLDTGAELPAGCGNTCRNTGASGPAGSTAQCGNGIVETTNAAYCKNGKTMFGQTCVLLPAGGKGGEECDDANDNANDACSNTCLWNPVPNVSEGGTCGNGNIDIGEDCDFGRICMGAAATSTTPNGTDCTTASAAIVCASNGGTCQTRLYRGCSPTCQNLGAQAGNSTCGNADIADGEDCDDGNSASGDGCSANCLHEGSSKTVVALCGNGKLEPGESCEKTGAIWPVPWCNSATCLNTGVAPCTASGQTNCCGNGNALEPGKDCDDFNAVNGDGCSALCLLEGSSKFYAQPSFCGDSTLGTGEQCDAAPPGSGGDGFVDPYQIATIVGKGQTDAAGKMSSDISASFQAKTGTAVYGLQCGFTDERSCSTDSASYSSETGLTDNGCCSLRPKLANAYPPSASAGVCRNVLINGAFNTAMNEQSLANNFVVAKRVPGPACPSGTNDVTDLFNPPPTGFRGFVFRVWQRILHFFGAQNAYAQRWCSGTVTGALEFSKGKDTNGADITLFSFKLDSAFEPQTEYRVRFLGDASASPEPLADNNVPALKQGIKTAQGVVAKYDNSDNGPLSWTFTTGNVICAINAVNVMDLDASHPNFWYRADESHPFLARAESLVNGVVVPLSTTAEYAWAWQNWVVSNKNLAAIEQGFLSGSTQAATTGNVVSRNVSGSGYLSARVRVTNDTVNVPATTDLVVQGTAPLTMNICENPWPSIATAPFRDQEGSLHLKNTIFEQGPFYNFALTYCRDAGVTGPKEDLPALVMNAVPPNPADAAQGILRQYLFTFQLEALKKDAIGLRVVANPLHLSPLEWYRSKGFKGNPQQLTVDGYQAIRDGRTVYIAGVNTEGPDANGKSTEMFTNIYLLSYNEGAEPETRQIFDALLERIAFNTNIQYDVANACQDSLGSLVEGEGGAVAECTADWECDKYGNGMRCANFKGKVQRDLMRLSDFQSITKALNGAKKSTGGYPELSSGSFLPGISTSRWPSWTDAFSKAATPEGGAAMPADPINRFVTCGRCSESKTACVTNDDCPRSGETCASVDGFAPDTCWNADSLQFRCPADEQGSHFYQYRTLAVGERFELASDFEVPPPNAADVTKNWWNPPLFEQVKQCANPEASGNFCQADADCRVCPLGICQRCSGGTKNGEACTSNAQCGGGVCQDVVPIIFGACQPVGGSYRYSNVCKNQTYGSSGTCGDGVIDSDPKNSKCLGGPNDNQPCTSSSQCAGFTCELSEICEITGPTAQRWQACTTLGNTPGQKSQTCLGCRQYVDDVSQPGCFALKQCGNGKVDGVCSNNPTQQCVTSKDCAGGATCDREVCDDGLQNGTYGHCNETCTGFGSYCGDGKLGLGESCDAGLQNGAYCGSGCNPQNSCNLTCNGPAPYCGDLTTTAPEQCDGNSLSTPKALCTKGDAAKLDTPCDTDADCGTAGKCGPDLVASSQDPNWGNIFITNGPVACGTTSVCAGPGGRCKAGSASTGFTPCLTDADCPGDTCFLTQGHRCGNDTVCGAGTCVGTYQMVHTRACGNPGSSNACTFGQWSDCHPEDYCGDGVKQASEQCDDGNTDNNDACTNACTLNVCGDGAVFKGVEECDQGSPFIGGSNGKPCTTAEYGATCTSCTTSCKIALTQGGYCGDGIKQPNTAEQCDTAGNTSVPVADPNLTCKGLGFDYAKQHTKVTATSVPNAVPGGGCYIIKKNPIPAPPGTPGNFIPIFHMETNVAVLKSGTQNLPLQKPSGGPQPNVTEDDILYTLSLPPNTVPVVPVNASQLCIGAKVSFSNDIITCSQSCGYSGCAYCGDTPGVGQIGGKLQDTLFQQPVPFARVTLFYRGLQVAVTESDTNGIFSFQNLDTHTGCDQYRIVVDSYEDNPHTVTFDESKRGGYLPVKVGPFTSDMTSFKNAVVNNELGIAITADIFGTGDISAPQINMLPRLGPNEYIAQFWWDPCDGKTCPLGDPNGIDKTIKAYQAASDKSGFLGGRLNEYHDLVVRMPFTYTPGTYGKCSLTPKPKAFGENGSLGDICFNHVDNDGAKPFTDACSSVDYAKSTNNNDERFDFVISGMASCTNKIRATAARTCIIRKKSNQSIVKKTELGCSSTWDCENPGKYNISSADFAKIKIKKDDEEVVCLGPSDGGEAEKDRQGALNVLEGKEGAYLFCFHPEKPGSQESDCRNFIVPPQSVFISGKGGVYDVIISQFNMIAGGAYGPQRIIDWLYDHKAEVRLYDQYGLNGIWKYRDMNKKPLTSWPPEWGGNVLCPNDYATTGDSKTLATGGVGGGIQGAVAYPTDAGWLPKQYKAFYMTMAGGVNQSWVPFSIDTTSKTVKEWKGGGSGATQAAYRYFADMYTFEAVGQQGAGSGVCWYHTCSYYSGEDSSGQTSNWPPVVDEEQKYLCNDGGGKYSHTPDDPACTAGDMDICVKYYGANTKTCTKTVNPNTRCVRFCTNPKGSDPACTGTVKGSSGAASVNAFCGGPLHCGSSDSDLFR</sequence>
<dbReference type="EMBL" id="JABTTY010000001">
    <property type="protein sequence ID" value="MBE7525420.1"/>
    <property type="molecule type" value="Genomic_DNA"/>
</dbReference>
<evidence type="ECO:0000259" key="6">
    <source>
        <dbReference type="Pfam" id="PF01833"/>
    </source>
</evidence>
<dbReference type="Pfam" id="PF18895">
    <property type="entry name" value="T4SS_pilin"/>
    <property type="match status" value="1"/>
</dbReference>
<dbReference type="Proteomes" id="UP000710385">
    <property type="component" value="Unassembled WGS sequence"/>
</dbReference>
<proteinExistence type="predicted"/>
<feature type="signal peptide" evidence="5">
    <location>
        <begin position="1"/>
        <end position="30"/>
    </location>
</feature>
<protein>
    <recommendedName>
        <fullName evidence="6">IPT/TIG domain-containing protein</fullName>
    </recommendedName>
</protein>
<accession>A0A928TV24</accession>
<evidence type="ECO:0000256" key="2">
    <source>
        <dbReference type="ARBA" id="ARBA00022737"/>
    </source>
</evidence>
<dbReference type="InterPro" id="IPR002909">
    <property type="entry name" value="IPT_dom"/>
</dbReference>
<feature type="domain" description="IPT/TIG" evidence="6">
    <location>
        <begin position="429"/>
        <end position="510"/>
    </location>
</feature>
<keyword evidence="4" id="KW-1133">Transmembrane helix</keyword>
<evidence type="ECO:0000256" key="4">
    <source>
        <dbReference type="SAM" id="Phobius"/>
    </source>
</evidence>
<evidence type="ECO:0000256" key="1">
    <source>
        <dbReference type="ARBA" id="ARBA00022729"/>
    </source>
</evidence>
<dbReference type="InterPro" id="IPR014756">
    <property type="entry name" value="Ig_E-set"/>
</dbReference>
<feature type="transmembrane region" description="Helical" evidence="4">
    <location>
        <begin position="93"/>
        <end position="114"/>
    </location>
</feature>
<name>A0A928TV24_UNCKA</name>
<dbReference type="SUPFAM" id="SSF81296">
    <property type="entry name" value="E set domains"/>
    <property type="match status" value="4"/>
</dbReference>
<dbReference type="Gene3D" id="2.60.40.10">
    <property type="entry name" value="Immunoglobulins"/>
    <property type="match status" value="5"/>
</dbReference>
<reference evidence="7" key="1">
    <citation type="submission" date="2020-05" db="EMBL/GenBank/DDBJ databases">
        <title>High-Quality Genomes of Partial-Nitritation/Anammox System by Hierarchical Clustering Based Hybrid Assembly.</title>
        <authorList>
            <person name="Liu L."/>
            <person name="Wang Y."/>
            <person name="Che Y."/>
            <person name="Chen Y."/>
            <person name="Xia Y."/>
            <person name="Luo R."/>
            <person name="Cheng S.H."/>
            <person name="Zheng C."/>
            <person name="Zhang T."/>
        </authorList>
    </citation>
    <scope>NUCLEOTIDE SEQUENCE</scope>
    <source>
        <strain evidence="7">H1_PAT1</strain>
    </source>
</reference>
<keyword evidence="1 5" id="KW-0732">Signal</keyword>
<keyword evidence="4" id="KW-0812">Transmembrane</keyword>
<evidence type="ECO:0000256" key="3">
    <source>
        <dbReference type="ARBA" id="ARBA00023157"/>
    </source>
</evidence>